<evidence type="ECO:0000256" key="1">
    <source>
        <dbReference type="ARBA" id="ARBA00004606"/>
    </source>
</evidence>
<reference evidence="9 10" key="1">
    <citation type="submission" date="2011-02" db="EMBL/GenBank/DDBJ databases">
        <title>The Genome Sequence of Sphaeroforma arctica JP610.</title>
        <authorList>
            <consortium name="The Broad Institute Genome Sequencing Platform"/>
            <person name="Russ C."/>
            <person name="Cuomo C."/>
            <person name="Young S.K."/>
            <person name="Zeng Q."/>
            <person name="Gargeya S."/>
            <person name="Alvarado L."/>
            <person name="Berlin A."/>
            <person name="Chapman S.B."/>
            <person name="Chen Z."/>
            <person name="Freedman E."/>
            <person name="Gellesch M."/>
            <person name="Goldberg J."/>
            <person name="Griggs A."/>
            <person name="Gujja S."/>
            <person name="Heilman E."/>
            <person name="Heiman D."/>
            <person name="Howarth C."/>
            <person name="Mehta T."/>
            <person name="Neiman D."/>
            <person name="Pearson M."/>
            <person name="Roberts A."/>
            <person name="Saif S."/>
            <person name="Shea T."/>
            <person name="Shenoy N."/>
            <person name="Sisk P."/>
            <person name="Stolte C."/>
            <person name="Sykes S."/>
            <person name="White J."/>
            <person name="Yandava C."/>
            <person name="Burger G."/>
            <person name="Gray M.W."/>
            <person name="Holland P.W.H."/>
            <person name="King N."/>
            <person name="Lang F.B.F."/>
            <person name="Roger A.J."/>
            <person name="Ruiz-Trillo I."/>
            <person name="Haas B."/>
            <person name="Nusbaum C."/>
            <person name="Birren B."/>
        </authorList>
    </citation>
    <scope>NUCLEOTIDE SEQUENCE [LARGE SCALE GENOMIC DNA]</scope>
    <source>
        <strain evidence="9 10">JP610</strain>
    </source>
</reference>
<feature type="compositionally biased region" description="Polar residues" evidence="7">
    <location>
        <begin position="600"/>
        <end position="616"/>
    </location>
</feature>
<dbReference type="GO" id="GO:0016020">
    <property type="term" value="C:membrane"/>
    <property type="evidence" value="ECO:0007669"/>
    <property type="project" value="UniProtKB-SubCell"/>
</dbReference>
<feature type="region of interest" description="Disordered" evidence="7">
    <location>
        <begin position="25"/>
        <end position="49"/>
    </location>
</feature>
<evidence type="ECO:0000313" key="10">
    <source>
        <dbReference type="Proteomes" id="UP000054560"/>
    </source>
</evidence>
<dbReference type="Proteomes" id="UP000054560">
    <property type="component" value="Unassembled WGS sequence"/>
</dbReference>
<protein>
    <submittedName>
        <fullName evidence="9">Uncharacterized protein</fullName>
    </submittedName>
</protein>
<keyword evidence="10" id="KW-1185">Reference proteome</keyword>
<evidence type="ECO:0000256" key="7">
    <source>
        <dbReference type="SAM" id="MobiDB-lite"/>
    </source>
</evidence>
<dbReference type="OrthoDB" id="411524at2759"/>
<keyword evidence="2 8" id="KW-0812">Transmembrane</keyword>
<keyword evidence="4 8" id="KW-1133">Transmembrane helix</keyword>
<dbReference type="EMBL" id="KQ241923">
    <property type="protein sequence ID" value="KNC82478.1"/>
    <property type="molecule type" value="Genomic_DNA"/>
</dbReference>
<evidence type="ECO:0000256" key="3">
    <source>
        <dbReference type="ARBA" id="ARBA00022968"/>
    </source>
</evidence>
<dbReference type="Pfam" id="PF13896">
    <property type="entry name" value="Glyco_transf_49"/>
    <property type="match status" value="2"/>
</dbReference>
<dbReference type="GeneID" id="25905734"/>
<dbReference type="RefSeq" id="XP_014156380.1">
    <property type="nucleotide sequence ID" value="XM_014300905.1"/>
</dbReference>
<accession>A0A0L0G2Q2</accession>
<dbReference type="PANTHER" id="PTHR12270:SF52">
    <property type="entry name" value="GLYCOSYLTRANSFERASE-LIKE PROTEIN GNT13-RELATED"/>
    <property type="match status" value="1"/>
</dbReference>
<evidence type="ECO:0000256" key="2">
    <source>
        <dbReference type="ARBA" id="ARBA00022692"/>
    </source>
</evidence>
<feature type="region of interest" description="Disordered" evidence="7">
    <location>
        <begin position="573"/>
        <end position="616"/>
    </location>
</feature>
<feature type="transmembrane region" description="Helical" evidence="8">
    <location>
        <begin position="72"/>
        <end position="95"/>
    </location>
</feature>
<name>A0A0L0G2Q2_9EUKA</name>
<gene>
    <name evidence="9" type="ORF">SARC_05230</name>
</gene>
<comment type="subcellular location">
    <subcellularLocation>
        <location evidence="1">Membrane</location>
        <topology evidence="1">Single-pass type II membrane protein</topology>
    </subcellularLocation>
</comment>
<dbReference type="PANTHER" id="PTHR12270">
    <property type="entry name" value="GLYCOSYLTRANSFERASE-RELATED"/>
    <property type="match status" value="1"/>
</dbReference>
<evidence type="ECO:0000256" key="4">
    <source>
        <dbReference type="ARBA" id="ARBA00022989"/>
    </source>
</evidence>
<dbReference type="GO" id="GO:0035269">
    <property type="term" value="P:protein O-linked glycosylation via mannose"/>
    <property type="evidence" value="ECO:0007669"/>
    <property type="project" value="TreeGrafter"/>
</dbReference>
<feature type="compositionally biased region" description="Basic and acidic residues" evidence="7">
    <location>
        <begin position="573"/>
        <end position="599"/>
    </location>
</feature>
<feature type="compositionally biased region" description="Basic residues" evidence="7">
    <location>
        <begin position="28"/>
        <end position="43"/>
    </location>
</feature>
<sequence length="692" mass="78328">MDTRKNRRASMQALSAVSFEAIPENQRVQHHHRPRSNTQRHMRASLSNASRSFTRKVSRTLSRTTSVRSLQIHLASGVLILLGVLLFTGVVAYIVSGLELNSSTVFSVWSASSSQFCKNCRNSMDAKGKQEGDIDTSNQHTMLTHADKLFICDQLQGLIDDIQNKYALYIQTHQYPNMKRYTVMDNNTPPYAKTACPSYMPGVIKARAFALNKTVDNPYHYCFGGTSMPGPRQCDFVVPDYTVKSADKQAPMYPHILPPGQQNQEQPQYNGKVGLYGKSFAYKTHYYKSMATKKASADENDDTITLSTQGTWSRIGNIVTLAQRWQGPISFALFFEKNDGSNAIELLDKFIADNEYVAQYVDFHLVWRDDHRDIDEGAFYPINLLRNIALQPVKSSHVFIIDADIIPNAGHTRYIQWVADAEGSAAVQNKDKSASCPGLQAFIPPAVEMDADSLSRMYASGNSPRADTLLTKSQVVQGLFKGQVRPMHQYFGPAYLPTNHYSWMSSEETTELTYLTRFEPYYIARMPIPLFNETFINRGGNFAQQVYEMAAGGYSFFRLSDAFVVDIPHTHAKPEASAKADTKDTTDLRDREVSEDSGRNRSVPQASAGGNNGSGVITENLTKQINHNENFIRNMWTHFYEHMQRRYLSNIVSPEVAERNFRTYRRTQDRIAKTLWNAIATQEYVEKYQQSM</sequence>
<evidence type="ECO:0000256" key="5">
    <source>
        <dbReference type="ARBA" id="ARBA00023136"/>
    </source>
</evidence>
<dbReference type="GO" id="GO:0042285">
    <property type="term" value="F:xylosyltransferase activity"/>
    <property type="evidence" value="ECO:0007669"/>
    <property type="project" value="TreeGrafter"/>
</dbReference>
<keyword evidence="5 8" id="KW-0472">Membrane</keyword>
<evidence type="ECO:0000256" key="8">
    <source>
        <dbReference type="SAM" id="Phobius"/>
    </source>
</evidence>
<keyword evidence="6" id="KW-0325">Glycoprotein</keyword>
<dbReference type="AlphaFoldDB" id="A0A0L0G2Q2"/>
<proteinExistence type="predicted"/>
<dbReference type="GO" id="GO:0015020">
    <property type="term" value="F:glucuronosyltransferase activity"/>
    <property type="evidence" value="ECO:0007669"/>
    <property type="project" value="TreeGrafter"/>
</dbReference>
<dbReference type="InterPro" id="IPR051292">
    <property type="entry name" value="Xyl/GlcA_transferase"/>
</dbReference>
<evidence type="ECO:0000256" key="6">
    <source>
        <dbReference type="ARBA" id="ARBA00023180"/>
    </source>
</evidence>
<evidence type="ECO:0000313" key="9">
    <source>
        <dbReference type="EMBL" id="KNC82478.1"/>
    </source>
</evidence>
<organism evidence="9 10">
    <name type="scientific">Sphaeroforma arctica JP610</name>
    <dbReference type="NCBI Taxonomy" id="667725"/>
    <lineage>
        <taxon>Eukaryota</taxon>
        <taxon>Ichthyosporea</taxon>
        <taxon>Ichthyophonida</taxon>
        <taxon>Sphaeroforma</taxon>
    </lineage>
</organism>
<keyword evidence="3" id="KW-0735">Signal-anchor</keyword>
<dbReference type="eggNOG" id="KOG3765">
    <property type="taxonomic scope" value="Eukaryota"/>
</dbReference>